<sequence length="296" mass="33664">MPGSASLITLVNPSGDGGASCCSSYEFREKVLFLDSLGLDSLSLVADQLNLLPSVSLPYLRSTVDLLIHSAGLTTIDHRRVFGMWPDLLALPASSIRPVLTVGLIQSPTLTFLLREAEIESVPSLRTAIVRRPWLLASSVERQLRPTLYFLQSIGITGVRNHTSLLSCSVEDKLIPRMVYFHEVGFSERDARAMFRRFPQLFCYIMKDNLEMKLNYFVGEMGRELRELLDFPQYLTFSLENRLKPWHRACLERKVCLRLPLMLKSSEEEFRMRLDVCSCGPDMPWPKSPLFCTDVI</sequence>
<protein>
    <submittedName>
        <fullName evidence="1">Uncharacterized protein</fullName>
    </submittedName>
</protein>
<evidence type="ECO:0000313" key="1">
    <source>
        <dbReference type="EMBL" id="KAI4341986.1"/>
    </source>
</evidence>
<proteinExistence type="predicted"/>
<keyword evidence="2" id="KW-1185">Reference proteome</keyword>
<evidence type="ECO:0000313" key="2">
    <source>
        <dbReference type="Proteomes" id="UP001057402"/>
    </source>
</evidence>
<reference evidence="2" key="1">
    <citation type="journal article" date="2023" name="Front. Plant Sci.">
        <title>Chromosomal-level genome assembly of Melastoma candidum provides insights into trichome evolution.</title>
        <authorList>
            <person name="Zhong Y."/>
            <person name="Wu W."/>
            <person name="Sun C."/>
            <person name="Zou P."/>
            <person name="Liu Y."/>
            <person name="Dai S."/>
            <person name="Zhou R."/>
        </authorList>
    </citation>
    <scope>NUCLEOTIDE SEQUENCE [LARGE SCALE GENOMIC DNA]</scope>
</reference>
<organism evidence="1 2">
    <name type="scientific">Melastoma candidum</name>
    <dbReference type="NCBI Taxonomy" id="119954"/>
    <lineage>
        <taxon>Eukaryota</taxon>
        <taxon>Viridiplantae</taxon>
        <taxon>Streptophyta</taxon>
        <taxon>Embryophyta</taxon>
        <taxon>Tracheophyta</taxon>
        <taxon>Spermatophyta</taxon>
        <taxon>Magnoliopsida</taxon>
        <taxon>eudicotyledons</taxon>
        <taxon>Gunneridae</taxon>
        <taxon>Pentapetalae</taxon>
        <taxon>rosids</taxon>
        <taxon>malvids</taxon>
        <taxon>Myrtales</taxon>
        <taxon>Melastomataceae</taxon>
        <taxon>Melastomatoideae</taxon>
        <taxon>Melastomateae</taxon>
        <taxon>Melastoma</taxon>
    </lineage>
</organism>
<name>A0ACB9P492_9MYRT</name>
<dbReference type="EMBL" id="CM042886">
    <property type="protein sequence ID" value="KAI4341986.1"/>
    <property type="molecule type" value="Genomic_DNA"/>
</dbReference>
<dbReference type="Proteomes" id="UP001057402">
    <property type="component" value="Chromosome 7"/>
</dbReference>
<comment type="caution">
    <text evidence="1">The sequence shown here is derived from an EMBL/GenBank/DDBJ whole genome shotgun (WGS) entry which is preliminary data.</text>
</comment>
<gene>
    <name evidence="1" type="ORF">MLD38_026651</name>
</gene>
<accession>A0ACB9P492</accession>